<evidence type="ECO:0000256" key="1">
    <source>
        <dbReference type="ARBA" id="ARBA00004123"/>
    </source>
</evidence>
<evidence type="ECO:0000256" key="4">
    <source>
        <dbReference type="ARBA" id="ARBA00023242"/>
    </source>
</evidence>
<dbReference type="GO" id="GO:0000981">
    <property type="term" value="F:DNA-binding transcription factor activity, RNA polymerase II-specific"/>
    <property type="evidence" value="ECO:0007669"/>
    <property type="project" value="InterPro"/>
</dbReference>
<dbReference type="PANTHER" id="PTHR24333">
    <property type="entry name" value="HOMEO BOX HB9 LIKE A-RELATED"/>
    <property type="match status" value="1"/>
</dbReference>
<accession>A0A1B0CZJ5</accession>
<reference evidence="8" key="1">
    <citation type="submission" date="2022-08" db="UniProtKB">
        <authorList>
            <consortium name="EnsemblMetazoa"/>
        </authorList>
    </citation>
    <scope>IDENTIFICATION</scope>
    <source>
        <strain evidence="8">Israel</strain>
    </source>
</reference>
<dbReference type="SUPFAM" id="SSF46689">
    <property type="entry name" value="Homeodomain-like"/>
    <property type="match status" value="1"/>
</dbReference>
<proteinExistence type="predicted"/>
<name>A0A1B0CZJ5_PHLPP</name>
<feature type="region of interest" description="Disordered" evidence="7">
    <location>
        <begin position="167"/>
        <end position="199"/>
    </location>
</feature>
<dbReference type="PROSITE" id="PS50071">
    <property type="entry name" value="HOMEOBOX_2"/>
    <property type="match status" value="1"/>
</dbReference>
<dbReference type="PANTHER" id="PTHR24333:SF9">
    <property type="entry name" value="HOMEOBOX DOMAIN-CONTAINING PROTEIN"/>
    <property type="match status" value="1"/>
</dbReference>
<dbReference type="EMBL" id="AJVK01009607">
    <property type="status" value="NOT_ANNOTATED_CDS"/>
    <property type="molecule type" value="Genomic_DNA"/>
</dbReference>
<dbReference type="Pfam" id="PF00046">
    <property type="entry name" value="Homeodomain"/>
    <property type="match status" value="1"/>
</dbReference>
<comment type="subcellular location">
    <subcellularLocation>
        <location evidence="1 5 6">Nucleus</location>
    </subcellularLocation>
</comment>
<evidence type="ECO:0000256" key="5">
    <source>
        <dbReference type="PROSITE-ProRule" id="PRU00108"/>
    </source>
</evidence>
<dbReference type="GO" id="GO:0003677">
    <property type="term" value="F:DNA binding"/>
    <property type="evidence" value="ECO:0007669"/>
    <property type="project" value="UniProtKB-UniRule"/>
</dbReference>
<dbReference type="AlphaFoldDB" id="A0A1B0CZJ5"/>
<dbReference type="InterPro" id="IPR009057">
    <property type="entry name" value="Homeodomain-like_sf"/>
</dbReference>
<dbReference type="Gene3D" id="1.10.10.60">
    <property type="entry name" value="Homeodomain-like"/>
    <property type="match status" value="1"/>
</dbReference>
<dbReference type="GO" id="GO:0005634">
    <property type="term" value="C:nucleus"/>
    <property type="evidence" value="ECO:0007669"/>
    <property type="project" value="UniProtKB-SubCell"/>
</dbReference>
<evidence type="ECO:0000256" key="2">
    <source>
        <dbReference type="ARBA" id="ARBA00023125"/>
    </source>
</evidence>
<keyword evidence="2 5" id="KW-0238">DNA-binding</keyword>
<dbReference type="InterPro" id="IPR050848">
    <property type="entry name" value="Homeobox_TF"/>
</dbReference>
<evidence type="ECO:0000256" key="6">
    <source>
        <dbReference type="RuleBase" id="RU000682"/>
    </source>
</evidence>
<evidence type="ECO:0000313" key="8">
    <source>
        <dbReference type="EnsemblMetazoa" id="PPAI000517-PA"/>
    </source>
</evidence>
<dbReference type="SMART" id="SM00389">
    <property type="entry name" value="HOX"/>
    <property type="match status" value="1"/>
</dbReference>
<evidence type="ECO:0000256" key="3">
    <source>
        <dbReference type="ARBA" id="ARBA00023155"/>
    </source>
</evidence>
<dbReference type="VEuPathDB" id="VectorBase:PPAI000517"/>
<dbReference type="Proteomes" id="UP000092462">
    <property type="component" value="Unassembled WGS sequence"/>
</dbReference>
<dbReference type="PROSITE" id="PS00027">
    <property type="entry name" value="HOMEOBOX_1"/>
    <property type="match status" value="1"/>
</dbReference>
<dbReference type="PRINTS" id="PR00024">
    <property type="entry name" value="HOMEOBOX"/>
</dbReference>
<evidence type="ECO:0000256" key="7">
    <source>
        <dbReference type="SAM" id="MobiDB-lite"/>
    </source>
</evidence>
<evidence type="ECO:0000313" key="9">
    <source>
        <dbReference type="Proteomes" id="UP000092462"/>
    </source>
</evidence>
<feature type="compositionally biased region" description="Basic residues" evidence="7">
    <location>
        <begin position="1"/>
        <end position="11"/>
    </location>
</feature>
<dbReference type="CDD" id="cd00086">
    <property type="entry name" value="homeodomain"/>
    <property type="match status" value="1"/>
</dbReference>
<feature type="region of interest" description="Disordered" evidence="7">
    <location>
        <begin position="1"/>
        <end position="32"/>
    </location>
</feature>
<dbReference type="EnsemblMetazoa" id="PPAI000517-RA">
    <property type="protein sequence ID" value="PPAI000517-PA"/>
    <property type="gene ID" value="PPAI000517"/>
</dbReference>
<dbReference type="InterPro" id="IPR001356">
    <property type="entry name" value="HD"/>
</dbReference>
<dbReference type="InterPro" id="IPR017970">
    <property type="entry name" value="Homeobox_CS"/>
</dbReference>
<sequence>MNQQKYSRRLKMTTTSGKRSRKPGVDRKPRQAYSAKQLERLENEFKLDKYLSVSKRMELSKCLNLTEVQIKTWFQNRRTKWKKQLTSRLKIAQRQGLYTGHYLTGSGFNASSQYPIFAPYYNNHFVLSSAVPASIDTKNEGIEDLVVSPLDVITYKTYQKALMKKEQLEQRNSDQSGNQKGDFPTKHHLDQMLTIRQQP</sequence>
<dbReference type="VEuPathDB" id="VectorBase:PPAPM1_008168"/>
<keyword evidence="3 5" id="KW-0371">Homeobox</keyword>
<organism evidence="8 9">
    <name type="scientific">Phlebotomus papatasi</name>
    <name type="common">Sandfly</name>
    <dbReference type="NCBI Taxonomy" id="29031"/>
    <lineage>
        <taxon>Eukaryota</taxon>
        <taxon>Metazoa</taxon>
        <taxon>Ecdysozoa</taxon>
        <taxon>Arthropoda</taxon>
        <taxon>Hexapoda</taxon>
        <taxon>Insecta</taxon>
        <taxon>Pterygota</taxon>
        <taxon>Neoptera</taxon>
        <taxon>Endopterygota</taxon>
        <taxon>Diptera</taxon>
        <taxon>Nematocera</taxon>
        <taxon>Psychodoidea</taxon>
        <taxon>Psychodidae</taxon>
        <taxon>Phlebotomus</taxon>
        <taxon>Phlebotomus</taxon>
    </lineage>
</organism>
<keyword evidence="9" id="KW-1185">Reference proteome</keyword>
<dbReference type="InterPro" id="IPR020479">
    <property type="entry name" value="HD_metazoa"/>
</dbReference>
<keyword evidence="4 5" id="KW-0539">Nucleus</keyword>
<protein>
    <submittedName>
        <fullName evidence="8">Uncharacterized protein</fullName>
    </submittedName>
</protein>
<feature type="DNA-binding region" description="Homeobox" evidence="5">
    <location>
        <begin position="26"/>
        <end position="85"/>
    </location>
</feature>